<proteinExistence type="inferred from homology"/>
<evidence type="ECO:0000259" key="3">
    <source>
        <dbReference type="Pfam" id="PF05605"/>
    </source>
</evidence>
<comment type="caution">
    <text evidence="5">The sequence shown here is derived from an EMBL/GenBank/DDBJ whole genome shotgun (WGS) entry which is preliminary data.</text>
</comment>
<sequence length="188" mass="20842">MDADFWTSRVHSAKKLSAIQAATRNSGNHLAMDDSDGDDNSRAYFPCPFCYVEIEVHVFCSHLQDEHCFALKNAVCPLCAANLGKDAIEHFIVHHAGSMKHRRKHKKSGLFDWTNTHGSAHDPLLSPFLVNPSPSDPRNSQHDEPFSKSASDSKSSGMSSLDGGNQVDYEEQRQKSTFVQQLIASTIL</sequence>
<gene>
    <name evidence="5" type="ORF">OIU74_024071</name>
</gene>
<dbReference type="InterPro" id="IPR027935">
    <property type="entry name" value="Di19_C"/>
</dbReference>
<feature type="compositionally biased region" description="Low complexity" evidence="2">
    <location>
        <begin position="147"/>
        <end position="160"/>
    </location>
</feature>
<feature type="domain" description="Di19 zinc-binding" evidence="3">
    <location>
        <begin position="44"/>
        <end position="96"/>
    </location>
</feature>
<keyword evidence="6" id="KW-1185">Reference proteome</keyword>
<evidence type="ECO:0000313" key="6">
    <source>
        <dbReference type="Proteomes" id="UP001151752"/>
    </source>
</evidence>
<evidence type="ECO:0000259" key="4">
    <source>
        <dbReference type="Pfam" id="PF14571"/>
    </source>
</evidence>
<comment type="similarity">
    <text evidence="1">Belongs to the Di19 family.</text>
</comment>
<dbReference type="InterPro" id="IPR008598">
    <property type="entry name" value="Di19_Zn-bd"/>
</dbReference>
<evidence type="ECO:0000313" key="5">
    <source>
        <dbReference type="EMBL" id="KAJ6765315.1"/>
    </source>
</evidence>
<dbReference type="Pfam" id="PF14571">
    <property type="entry name" value="Di19_C"/>
    <property type="match status" value="1"/>
</dbReference>
<feature type="region of interest" description="Disordered" evidence="2">
    <location>
        <begin position="124"/>
        <end position="175"/>
    </location>
</feature>
<evidence type="ECO:0000256" key="2">
    <source>
        <dbReference type="SAM" id="MobiDB-lite"/>
    </source>
</evidence>
<feature type="domain" description="Di19 C-terminal" evidence="4">
    <location>
        <begin position="115"/>
        <end position="187"/>
    </location>
</feature>
<dbReference type="InterPro" id="IPR033347">
    <property type="entry name" value="Di19"/>
</dbReference>
<organism evidence="5 6">
    <name type="scientific">Salix koriyanagi</name>
    <dbReference type="NCBI Taxonomy" id="2511006"/>
    <lineage>
        <taxon>Eukaryota</taxon>
        <taxon>Viridiplantae</taxon>
        <taxon>Streptophyta</taxon>
        <taxon>Embryophyta</taxon>
        <taxon>Tracheophyta</taxon>
        <taxon>Spermatophyta</taxon>
        <taxon>Magnoliopsida</taxon>
        <taxon>eudicotyledons</taxon>
        <taxon>Gunneridae</taxon>
        <taxon>Pentapetalae</taxon>
        <taxon>rosids</taxon>
        <taxon>fabids</taxon>
        <taxon>Malpighiales</taxon>
        <taxon>Salicaceae</taxon>
        <taxon>Saliceae</taxon>
        <taxon>Salix</taxon>
    </lineage>
</organism>
<dbReference type="PANTHER" id="PTHR31875">
    <property type="entry name" value="PROTEIN DEHYDRATION-INDUCED 19"/>
    <property type="match status" value="1"/>
</dbReference>
<protein>
    <submittedName>
        <fullName evidence="5">PROTEIN DEHYDRATION-INDUCED 19</fullName>
    </submittedName>
</protein>
<reference evidence="5" key="2">
    <citation type="journal article" date="2023" name="Int. J. Mol. Sci.">
        <title>De Novo Assembly and Annotation of 11 Diverse Shrub Willow (Salix) Genomes Reveals Novel Gene Organization in Sex-Linked Regions.</title>
        <authorList>
            <person name="Hyden B."/>
            <person name="Feng K."/>
            <person name="Yates T.B."/>
            <person name="Jawdy S."/>
            <person name="Cereghino C."/>
            <person name="Smart L.B."/>
            <person name="Muchero W."/>
        </authorList>
    </citation>
    <scope>NUCLEOTIDE SEQUENCE</scope>
    <source>
        <tissue evidence="5">Shoot tip</tissue>
    </source>
</reference>
<name>A0A9Q1ABD6_9ROSI</name>
<dbReference type="AlphaFoldDB" id="A0A9Q1ABD6"/>
<dbReference type="EMBL" id="JAPFFM010000004">
    <property type="protein sequence ID" value="KAJ6765315.1"/>
    <property type="molecule type" value="Genomic_DNA"/>
</dbReference>
<reference evidence="5" key="1">
    <citation type="submission" date="2022-11" db="EMBL/GenBank/DDBJ databases">
        <authorList>
            <person name="Hyden B.L."/>
            <person name="Feng K."/>
            <person name="Yates T."/>
            <person name="Jawdy S."/>
            <person name="Smart L.B."/>
            <person name="Muchero W."/>
        </authorList>
    </citation>
    <scope>NUCLEOTIDE SEQUENCE</scope>
    <source>
        <tissue evidence="5">Shoot tip</tissue>
    </source>
</reference>
<evidence type="ECO:0000256" key="1">
    <source>
        <dbReference type="ARBA" id="ARBA00007109"/>
    </source>
</evidence>
<dbReference type="Proteomes" id="UP001151752">
    <property type="component" value="Chromosome 12"/>
</dbReference>
<dbReference type="Pfam" id="PF05605">
    <property type="entry name" value="zf-Di19"/>
    <property type="match status" value="1"/>
</dbReference>
<accession>A0A9Q1ABD6</accession>
<dbReference type="PANTHER" id="PTHR31875:SF24">
    <property type="entry name" value="PROTEIN DEHYDRATION-INDUCED 19 HOMOLOG 5"/>
    <property type="match status" value="1"/>
</dbReference>